<dbReference type="Pfam" id="PF00374">
    <property type="entry name" value="NiFeSe_Hases"/>
    <property type="match status" value="1"/>
</dbReference>
<dbReference type="InterPro" id="IPR052197">
    <property type="entry name" value="ComplexI_49kDa-like"/>
</dbReference>
<gene>
    <name evidence="2" type="ORF">S01H1_27450</name>
</gene>
<dbReference type="GO" id="GO:0008901">
    <property type="term" value="F:ferredoxin hydrogenase activity"/>
    <property type="evidence" value="ECO:0007669"/>
    <property type="project" value="InterPro"/>
</dbReference>
<evidence type="ECO:0000313" key="2">
    <source>
        <dbReference type="EMBL" id="GAF89943.1"/>
    </source>
</evidence>
<dbReference type="SUPFAM" id="SSF56762">
    <property type="entry name" value="HydB/Nqo4-like"/>
    <property type="match status" value="1"/>
</dbReference>
<sequence length="127" mass="14450">MARTVIPFGPQHPVLPEPIHLKLELEDEKVVGVMPIIGYIHRGIEKAAELNDFRQNVFVCERICGICSFIHALTYCEGAEAMTSVEVPPRARFLRVFWSELSRTHSHLLWLGLLADSMGFESLFMQI</sequence>
<dbReference type="GO" id="GO:0016151">
    <property type="term" value="F:nickel cation binding"/>
    <property type="evidence" value="ECO:0007669"/>
    <property type="project" value="InterPro"/>
</dbReference>
<dbReference type="PANTHER" id="PTHR43485">
    <property type="entry name" value="HYDROGENASE-4 COMPONENT G"/>
    <property type="match status" value="1"/>
</dbReference>
<accession>X0T8Y8</accession>
<organism evidence="2">
    <name type="scientific">marine sediment metagenome</name>
    <dbReference type="NCBI Taxonomy" id="412755"/>
    <lineage>
        <taxon>unclassified sequences</taxon>
        <taxon>metagenomes</taxon>
        <taxon>ecological metagenomes</taxon>
    </lineage>
</organism>
<dbReference type="InterPro" id="IPR029014">
    <property type="entry name" value="NiFe-Hase_large"/>
</dbReference>
<dbReference type="AlphaFoldDB" id="X0T8Y8"/>
<dbReference type="PROSITE" id="PS00507">
    <property type="entry name" value="NI_HGENASE_L_1"/>
    <property type="match status" value="1"/>
</dbReference>
<feature type="non-terminal residue" evidence="2">
    <location>
        <position position="127"/>
    </location>
</feature>
<dbReference type="Gene3D" id="1.10.645.10">
    <property type="entry name" value="Cytochrome-c3 Hydrogenase, chain B"/>
    <property type="match status" value="1"/>
</dbReference>
<dbReference type="EMBL" id="BARS01016713">
    <property type="protein sequence ID" value="GAF89943.1"/>
    <property type="molecule type" value="Genomic_DNA"/>
</dbReference>
<keyword evidence="1" id="KW-0560">Oxidoreductase</keyword>
<protein>
    <recommendedName>
        <fullName evidence="3">NADH-quinone oxidoreductase subunit D domain-containing protein</fullName>
    </recommendedName>
</protein>
<evidence type="ECO:0008006" key="3">
    <source>
        <dbReference type="Google" id="ProtNLM"/>
    </source>
</evidence>
<name>X0T8Y8_9ZZZZ</name>
<reference evidence="2" key="1">
    <citation type="journal article" date="2014" name="Front. Microbiol.">
        <title>High frequency of phylogenetically diverse reductive dehalogenase-homologous genes in deep subseafloor sedimentary metagenomes.</title>
        <authorList>
            <person name="Kawai M."/>
            <person name="Futagami T."/>
            <person name="Toyoda A."/>
            <person name="Takaki Y."/>
            <person name="Nishi S."/>
            <person name="Hori S."/>
            <person name="Arai W."/>
            <person name="Tsubouchi T."/>
            <person name="Morono Y."/>
            <person name="Uchiyama I."/>
            <person name="Ito T."/>
            <person name="Fujiyama A."/>
            <person name="Inagaki F."/>
            <person name="Takami H."/>
        </authorList>
    </citation>
    <scope>NUCLEOTIDE SEQUENCE</scope>
    <source>
        <strain evidence="2">Expedition CK06-06</strain>
    </source>
</reference>
<comment type="caution">
    <text evidence="2">The sequence shown here is derived from an EMBL/GenBank/DDBJ whole genome shotgun (WGS) entry which is preliminary data.</text>
</comment>
<dbReference type="InterPro" id="IPR001501">
    <property type="entry name" value="Ni-dep_hyd_lsu"/>
</dbReference>
<dbReference type="PANTHER" id="PTHR43485:SF1">
    <property type="entry name" value="FORMATE HYDROGENLYASE SUBUNIT 5-RELATED"/>
    <property type="match status" value="1"/>
</dbReference>
<dbReference type="InterPro" id="IPR018194">
    <property type="entry name" value="Ni-dep_hyd_lsu_Ni_BS"/>
</dbReference>
<proteinExistence type="predicted"/>
<evidence type="ECO:0000256" key="1">
    <source>
        <dbReference type="ARBA" id="ARBA00023002"/>
    </source>
</evidence>